<dbReference type="Proteomes" id="UP000747110">
    <property type="component" value="Unassembled WGS sequence"/>
</dbReference>
<accession>A0A8J4BWB1</accession>
<dbReference type="EMBL" id="BNCP01000001">
    <property type="protein sequence ID" value="GIL69390.1"/>
    <property type="molecule type" value="Genomic_DNA"/>
</dbReference>
<evidence type="ECO:0008006" key="4">
    <source>
        <dbReference type="Google" id="ProtNLM"/>
    </source>
</evidence>
<evidence type="ECO:0000313" key="3">
    <source>
        <dbReference type="Proteomes" id="UP000747110"/>
    </source>
</evidence>
<sequence length="463" mass="49590">MSAVDSDLNAPAEVRATAHQAFPTGSTYHHEFLQHFFAAAAAAAAGGWWQPRPVAHAAMQHGIPEIAPASVISSTLSSQHVSTIVQEEATSVLGGRDRGCGRGAHTSAHVGRGGQGNGSRRGRSSSVDGWAASDAKRAKTIRSSVDATGDGVNGGSGDGDEDPSNSKSDGGIWPNEDRLLLLNNLKEYLQVREPGYSSKPLFHGTFISWEKLLLPFNRSAIKTRQSAKALRQQFHQMSRTARLIDDYMEGASGVNGWWVLEAAEKDAWKKRCNAKGVALSISKEVYDAVVEIRTIMTTWEPAEVWTLGSGGLQRNVPSNAQMAEQPAGYAHVYRPAGADDCAGPSGSGASPTVGHQATIPFNAGEGDDGRKVASNRRTNGAAVSDMQKNAELLEYVHYRRQKRQQQMMQPLLQMSAHLTLAIGAAMNNFDASCARIANMTQGITGYDATCTHCRRLEGCTGDC</sequence>
<gene>
    <name evidence="2" type="ORF">Vretifemale_344</name>
</gene>
<keyword evidence="3" id="KW-1185">Reference proteome</keyword>
<proteinExistence type="predicted"/>
<dbReference type="AlphaFoldDB" id="A0A8J4BWB1"/>
<comment type="caution">
    <text evidence="2">The sequence shown here is derived from an EMBL/GenBank/DDBJ whole genome shotgun (WGS) entry which is preliminary data.</text>
</comment>
<feature type="region of interest" description="Disordered" evidence="1">
    <location>
        <begin position="340"/>
        <end position="381"/>
    </location>
</feature>
<evidence type="ECO:0000256" key="1">
    <source>
        <dbReference type="SAM" id="MobiDB-lite"/>
    </source>
</evidence>
<feature type="region of interest" description="Disordered" evidence="1">
    <location>
        <begin position="89"/>
        <end position="173"/>
    </location>
</feature>
<protein>
    <recommendedName>
        <fullName evidence="4">Myb/SANT-like domain-containing protein</fullName>
    </recommendedName>
</protein>
<name>A0A8J4BWB1_9CHLO</name>
<organism evidence="2 3">
    <name type="scientific">Volvox reticuliferus</name>
    <dbReference type="NCBI Taxonomy" id="1737510"/>
    <lineage>
        <taxon>Eukaryota</taxon>
        <taxon>Viridiplantae</taxon>
        <taxon>Chlorophyta</taxon>
        <taxon>core chlorophytes</taxon>
        <taxon>Chlorophyceae</taxon>
        <taxon>CS clade</taxon>
        <taxon>Chlamydomonadales</taxon>
        <taxon>Volvocaceae</taxon>
        <taxon>Volvox</taxon>
    </lineage>
</organism>
<reference evidence="2" key="1">
    <citation type="journal article" date="2021" name="Proc. Natl. Acad. Sci. U.S.A.">
        <title>Three genomes in the algal genus Volvox reveal the fate of a haploid sex-determining region after a transition to homothallism.</title>
        <authorList>
            <person name="Yamamoto K."/>
            <person name="Hamaji T."/>
            <person name="Kawai-Toyooka H."/>
            <person name="Matsuzaki R."/>
            <person name="Takahashi F."/>
            <person name="Nishimura Y."/>
            <person name="Kawachi M."/>
            <person name="Noguchi H."/>
            <person name="Minakuchi Y."/>
            <person name="Umen J.G."/>
            <person name="Toyoda A."/>
            <person name="Nozaki H."/>
        </authorList>
    </citation>
    <scope>NUCLEOTIDE SEQUENCE</scope>
    <source>
        <strain evidence="2">NIES-3786</strain>
    </source>
</reference>
<evidence type="ECO:0000313" key="2">
    <source>
        <dbReference type="EMBL" id="GIL69390.1"/>
    </source>
</evidence>